<dbReference type="EMBL" id="UYYF01004280">
    <property type="protein sequence ID" value="VDN01310.1"/>
    <property type="molecule type" value="Genomic_DNA"/>
</dbReference>
<dbReference type="STRING" id="103827.A0A0N5CVB1"/>
<reference evidence="8" key="1">
    <citation type="submission" date="2016-03" db="UniProtKB">
        <authorList>
            <consortium name="WormBaseParasite"/>
        </authorList>
    </citation>
    <scope>IDENTIFICATION</scope>
</reference>
<dbReference type="AlphaFoldDB" id="A0A0N5CVB1"/>
<protein>
    <submittedName>
        <fullName evidence="8">XK-related protein</fullName>
    </submittedName>
</protein>
<dbReference type="Gene3D" id="1.20.1080.10">
    <property type="entry name" value="Glycerol uptake facilitator protein"/>
    <property type="match status" value="1"/>
</dbReference>
<dbReference type="OMA" id="FQTVHLN"/>
<evidence type="ECO:0000313" key="6">
    <source>
        <dbReference type="EMBL" id="VDN01310.1"/>
    </source>
</evidence>
<keyword evidence="2 5" id="KW-0812">Transmembrane</keyword>
<evidence type="ECO:0000256" key="4">
    <source>
        <dbReference type="ARBA" id="ARBA00023136"/>
    </source>
</evidence>
<dbReference type="SUPFAM" id="SSF81338">
    <property type="entry name" value="Aquaporin-like"/>
    <property type="match status" value="1"/>
</dbReference>
<feature type="transmembrane region" description="Helical" evidence="5">
    <location>
        <begin position="38"/>
        <end position="55"/>
    </location>
</feature>
<proteinExistence type="predicted"/>
<reference evidence="6 7" key="2">
    <citation type="submission" date="2018-11" db="EMBL/GenBank/DDBJ databases">
        <authorList>
            <consortium name="Pathogen Informatics"/>
        </authorList>
    </citation>
    <scope>NUCLEOTIDE SEQUENCE [LARGE SCALE GENOMIC DNA]</scope>
</reference>
<feature type="transmembrane region" description="Helical" evidence="5">
    <location>
        <begin position="304"/>
        <end position="322"/>
    </location>
</feature>
<evidence type="ECO:0000256" key="5">
    <source>
        <dbReference type="SAM" id="Phobius"/>
    </source>
</evidence>
<keyword evidence="3 5" id="KW-1133">Transmembrane helix</keyword>
<evidence type="ECO:0000256" key="1">
    <source>
        <dbReference type="ARBA" id="ARBA00004141"/>
    </source>
</evidence>
<gene>
    <name evidence="6" type="ORF">TCLT_LOCUS4230</name>
</gene>
<feature type="transmembrane region" description="Helical" evidence="5">
    <location>
        <begin position="278"/>
        <end position="297"/>
    </location>
</feature>
<feature type="transmembrane region" description="Helical" evidence="5">
    <location>
        <begin position="113"/>
        <end position="140"/>
    </location>
</feature>
<evidence type="ECO:0000313" key="7">
    <source>
        <dbReference type="Proteomes" id="UP000276776"/>
    </source>
</evidence>
<organism evidence="8">
    <name type="scientific">Thelazia callipaeda</name>
    <name type="common">Oriental eyeworm</name>
    <name type="synonym">Parasitic nematode</name>
    <dbReference type="NCBI Taxonomy" id="103827"/>
    <lineage>
        <taxon>Eukaryota</taxon>
        <taxon>Metazoa</taxon>
        <taxon>Ecdysozoa</taxon>
        <taxon>Nematoda</taxon>
        <taxon>Chromadorea</taxon>
        <taxon>Rhabditida</taxon>
        <taxon>Spirurina</taxon>
        <taxon>Spiruromorpha</taxon>
        <taxon>Thelazioidea</taxon>
        <taxon>Thelaziidae</taxon>
        <taxon>Thelazia</taxon>
    </lineage>
</organism>
<dbReference type="WBParaSite" id="TCLT_0000424101-mRNA-1">
    <property type="protein sequence ID" value="TCLT_0000424101-mRNA-1"/>
    <property type="gene ID" value="TCLT_0000424101"/>
</dbReference>
<keyword evidence="4 5" id="KW-0472">Membrane</keyword>
<dbReference type="Proteomes" id="UP000276776">
    <property type="component" value="Unassembled WGS sequence"/>
</dbReference>
<name>A0A0N5CVB1_THECL</name>
<accession>A0A0N5CVB1</accession>
<evidence type="ECO:0000256" key="2">
    <source>
        <dbReference type="ARBA" id="ARBA00022692"/>
    </source>
</evidence>
<comment type="subcellular location">
    <subcellularLocation>
        <location evidence="1">Membrane</location>
        <topology evidence="1">Multi-pass membrane protein</topology>
    </subcellularLocation>
</comment>
<feature type="transmembrane region" description="Helical" evidence="5">
    <location>
        <begin position="161"/>
        <end position="182"/>
    </location>
</feature>
<dbReference type="InterPro" id="IPR023271">
    <property type="entry name" value="Aquaporin-like"/>
</dbReference>
<dbReference type="GO" id="GO:0016020">
    <property type="term" value="C:membrane"/>
    <property type="evidence" value="ECO:0007669"/>
    <property type="project" value="UniProtKB-SubCell"/>
</dbReference>
<keyword evidence="7" id="KW-1185">Reference proteome</keyword>
<evidence type="ECO:0000256" key="3">
    <source>
        <dbReference type="ARBA" id="ARBA00022989"/>
    </source>
</evidence>
<feature type="transmembrane region" description="Helical" evidence="5">
    <location>
        <begin position="328"/>
        <end position="348"/>
    </location>
</feature>
<dbReference type="OrthoDB" id="3222at2759"/>
<feature type="transmembrane region" description="Helical" evidence="5">
    <location>
        <begin position="202"/>
        <end position="235"/>
    </location>
</feature>
<evidence type="ECO:0000313" key="8">
    <source>
        <dbReference type="WBParaSite" id="TCLT_0000424101-mRNA-1"/>
    </source>
</evidence>
<feature type="transmembrane region" description="Helical" evidence="5">
    <location>
        <begin position="247"/>
        <end position="266"/>
    </location>
</feature>
<sequence>MHHSLFYDDLETNSSLLKSAKGKPKGYHPTPITCFDRVIRPCVAELVAVFFCIFIAKVMEYELMVHIMISNNERIIMQALTDSVTVVVMILAFHTVHLSPVITLVELFALTTAWPMCFAIIFIQIIASFVAITVFAMLRFGNLETQMARIVRDVGVDSIGAEYHLVLSQFIGTLLVVTSHLLTTTRTGSGLTAMSRPAASPLSVAAAVFISSLLWLILHFVLASNCMIKLCCFLIFSIDKNIAKKNLNFCIFFFLNLHTSLLLYIATFIDSLLNSTIGWNPLLAFALASYGSISCNFTYLKMQGIFWIGPCLASLFACFLYRSRFALYFTFFLTPSLSSTYYLSTNLLDSKK</sequence>